<reference evidence="2 3" key="1">
    <citation type="submission" date="2014-10" db="EMBL/GenBank/DDBJ databases">
        <title>Draft genome sequence of Actinoplanes utahensis NRRL 12052.</title>
        <authorList>
            <person name="Velasco-Bucheli B."/>
            <person name="del Cerro C."/>
            <person name="Hormigo D."/>
            <person name="Garcia J.L."/>
            <person name="Acebal C."/>
            <person name="Arroyo M."/>
            <person name="de la Mata I."/>
        </authorList>
    </citation>
    <scope>NUCLEOTIDE SEQUENCE [LARGE SCALE GENOMIC DNA]</scope>
    <source>
        <strain evidence="2 3">NRRL 12052</strain>
    </source>
</reference>
<feature type="transmembrane region" description="Helical" evidence="1">
    <location>
        <begin position="6"/>
        <end position="26"/>
    </location>
</feature>
<protein>
    <submittedName>
        <fullName evidence="2">Uncharacterized protein</fullName>
    </submittedName>
</protein>
<dbReference type="RefSeq" id="WP_043524211.1">
    <property type="nucleotide sequence ID" value="NZ_BAABKU010000020.1"/>
</dbReference>
<gene>
    <name evidence="2" type="ORF">MB27_11110</name>
</gene>
<dbReference type="Proteomes" id="UP000054537">
    <property type="component" value="Unassembled WGS sequence"/>
</dbReference>
<keyword evidence="1" id="KW-0812">Transmembrane</keyword>
<proteinExistence type="predicted"/>
<organism evidence="2 3">
    <name type="scientific">Actinoplanes utahensis</name>
    <dbReference type="NCBI Taxonomy" id="1869"/>
    <lineage>
        <taxon>Bacteria</taxon>
        <taxon>Bacillati</taxon>
        <taxon>Actinomycetota</taxon>
        <taxon>Actinomycetes</taxon>
        <taxon>Micromonosporales</taxon>
        <taxon>Micromonosporaceae</taxon>
        <taxon>Actinoplanes</taxon>
    </lineage>
</organism>
<evidence type="ECO:0000313" key="3">
    <source>
        <dbReference type="Proteomes" id="UP000054537"/>
    </source>
</evidence>
<dbReference type="EMBL" id="JRTT01000011">
    <property type="protein sequence ID" value="KHD77320.1"/>
    <property type="molecule type" value="Genomic_DNA"/>
</dbReference>
<evidence type="ECO:0000256" key="1">
    <source>
        <dbReference type="SAM" id="Phobius"/>
    </source>
</evidence>
<evidence type="ECO:0000313" key="2">
    <source>
        <dbReference type="EMBL" id="KHD77320.1"/>
    </source>
</evidence>
<sequence>MGRPRIVVAAAVMLAGGGALIVAEAWRAAERMFAGLAFEQQMQGWQESDFGLVRAVGAANAGVVAVDLASAATRCRHS</sequence>
<dbReference type="AlphaFoldDB" id="A0A0A6UMI8"/>
<keyword evidence="1" id="KW-0472">Membrane</keyword>
<comment type="caution">
    <text evidence="2">The sequence shown here is derived from an EMBL/GenBank/DDBJ whole genome shotgun (WGS) entry which is preliminary data.</text>
</comment>
<keyword evidence="1" id="KW-1133">Transmembrane helix</keyword>
<keyword evidence="3" id="KW-1185">Reference proteome</keyword>
<accession>A0A0A6UMI8</accession>
<name>A0A0A6UMI8_ACTUT</name>